<feature type="domain" description="Transketolase-like pyrimidine-binding" evidence="12">
    <location>
        <begin position="316"/>
        <end position="480"/>
    </location>
</feature>
<comment type="cofactor">
    <cofactor evidence="11">
        <name>Mg(2+)</name>
        <dbReference type="ChEBI" id="CHEBI:18420"/>
    </cofactor>
    <text evidence="11">Binds 1 Mg(2+) ion per subunit.</text>
</comment>
<dbReference type="InterPro" id="IPR020826">
    <property type="entry name" value="Transketolase_BS"/>
</dbReference>
<comment type="cofactor">
    <cofactor evidence="11">
        <name>thiamine diphosphate</name>
        <dbReference type="ChEBI" id="CHEBI:58937"/>
    </cofactor>
    <text evidence="11">Binds 1 thiamine pyrophosphate per subunit.</text>
</comment>
<feature type="binding site" evidence="11">
    <location>
        <position position="177"/>
    </location>
    <ligand>
        <name>Mg(2+)</name>
        <dbReference type="ChEBI" id="CHEBI:18420"/>
    </ligand>
</feature>
<dbReference type="Gene3D" id="3.40.50.970">
    <property type="match status" value="2"/>
</dbReference>
<dbReference type="UniPathway" id="UPA00064">
    <property type="reaction ID" value="UER00091"/>
</dbReference>
<feature type="binding site" evidence="11">
    <location>
        <begin position="149"/>
        <end position="150"/>
    </location>
    <ligand>
        <name>thiamine diphosphate</name>
        <dbReference type="ChEBI" id="CHEBI:58937"/>
    </ligand>
</feature>
<keyword evidence="5 11" id="KW-0479">Metal-binding</keyword>
<dbReference type="PANTHER" id="PTHR43322">
    <property type="entry name" value="1-D-DEOXYXYLULOSE 5-PHOSPHATE SYNTHASE-RELATED"/>
    <property type="match status" value="1"/>
</dbReference>
<dbReference type="GO" id="GO:0008661">
    <property type="term" value="F:1-deoxy-D-xylulose-5-phosphate synthase activity"/>
    <property type="evidence" value="ECO:0007669"/>
    <property type="project" value="UniProtKB-UniRule"/>
</dbReference>
<evidence type="ECO:0000256" key="3">
    <source>
        <dbReference type="ARBA" id="ARBA00011738"/>
    </source>
</evidence>
<keyword evidence="4 11" id="KW-0808">Transferase</keyword>
<protein>
    <recommendedName>
        <fullName evidence="11">1-deoxy-D-xylulose-5-phosphate synthase</fullName>
        <ecNumber evidence="11">2.2.1.7</ecNumber>
    </recommendedName>
    <alternativeName>
        <fullName evidence="11">1-deoxyxylulose-5-phosphate synthase</fullName>
        <shortName evidence="11">DXP synthase</shortName>
        <shortName evidence="11">DXPS</shortName>
    </alternativeName>
</protein>
<evidence type="ECO:0000259" key="12">
    <source>
        <dbReference type="SMART" id="SM00861"/>
    </source>
</evidence>
<evidence type="ECO:0000256" key="4">
    <source>
        <dbReference type="ARBA" id="ARBA00022679"/>
    </source>
</evidence>
<dbReference type="OrthoDB" id="9803371at2"/>
<dbReference type="PROSITE" id="PS00801">
    <property type="entry name" value="TRANSKETOLASE_1"/>
    <property type="match status" value="1"/>
</dbReference>
<dbReference type="Proteomes" id="UP000255264">
    <property type="component" value="Unassembled WGS sequence"/>
</dbReference>
<evidence type="ECO:0000256" key="8">
    <source>
        <dbReference type="ARBA" id="ARBA00023052"/>
    </source>
</evidence>
<dbReference type="InterPro" id="IPR005477">
    <property type="entry name" value="Dxylulose-5-P_synthase"/>
</dbReference>
<dbReference type="InterPro" id="IPR005475">
    <property type="entry name" value="Transketolase-like_Pyr-bd"/>
</dbReference>
<dbReference type="HAMAP" id="MF_00315">
    <property type="entry name" value="DXP_synth"/>
    <property type="match status" value="1"/>
</dbReference>
<feature type="binding site" evidence="11">
    <location>
        <position position="76"/>
    </location>
    <ligand>
        <name>thiamine diphosphate</name>
        <dbReference type="ChEBI" id="CHEBI:58937"/>
    </ligand>
</feature>
<evidence type="ECO:0000313" key="14">
    <source>
        <dbReference type="Proteomes" id="UP000255264"/>
    </source>
</evidence>
<dbReference type="AlphaFoldDB" id="A0A377IZU4"/>
<evidence type="ECO:0000256" key="10">
    <source>
        <dbReference type="ARBA" id="ARBA00055605"/>
    </source>
</evidence>
<feature type="binding site" evidence="11">
    <location>
        <begin position="117"/>
        <end position="119"/>
    </location>
    <ligand>
        <name>thiamine diphosphate</name>
        <dbReference type="ChEBI" id="CHEBI:58937"/>
    </ligand>
</feature>
<dbReference type="FunFam" id="3.40.50.970:FF:000005">
    <property type="entry name" value="1-deoxy-D-xylulose-5-phosphate synthase"/>
    <property type="match status" value="1"/>
</dbReference>
<dbReference type="GO" id="GO:0000287">
    <property type="term" value="F:magnesium ion binding"/>
    <property type="evidence" value="ECO:0007669"/>
    <property type="project" value="UniProtKB-UniRule"/>
</dbReference>
<dbReference type="InterPro" id="IPR029061">
    <property type="entry name" value="THDP-binding"/>
</dbReference>
<dbReference type="GO" id="GO:0030976">
    <property type="term" value="F:thiamine pyrophosphate binding"/>
    <property type="evidence" value="ECO:0007669"/>
    <property type="project" value="UniProtKB-UniRule"/>
</dbReference>
<proteinExistence type="inferred from homology"/>
<dbReference type="Pfam" id="PF13292">
    <property type="entry name" value="DXP_synthase_N"/>
    <property type="match status" value="1"/>
</dbReference>
<dbReference type="GO" id="GO:0009228">
    <property type="term" value="P:thiamine biosynthetic process"/>
    <property type="evidence" value="ECO:0007669"/>
    <property type="project" value="UniProtKB-UniRule"/>
</dbReference>
<evidence type="ECO:0000256" key="5">
    <source>
        <dbReference type="ARBA" id="ARBA00022723"/>
    </source>
</evidence>
<keyword evidence="8 11" id="KW-0786">Thiamine pyrophosphate</keyword>
<sequence>MNNYPLLSLINSPEDLRLLDKSQLPQLCQELRSYLLESVSQSSGHLASGLGTVELTVALHYIFKTPFDQLIWDVGHQAYPHKILTGRRDRMPTIRQKDGLHPFPWRGESEFDVLSVGHSSTSIGAGLGVAIAAEKENAGRKTVCVIGDGAITAGMAFEALNHAGALHTDMLVILNDNEMSISKNVGALNNHLARIFSGSLYSTVRDGSKKILDKVPTVKNFMKKTEEHMKGVMFSPESTLFEELGFNYIGPIDGHNIDELIATLSNMRDLKGPQFLHIKTKKGKGYAPAENDPIGFHGVPKFDPSSGQLPKSNAKPTYSKIFGDWLCEMAERDDKVIGITPAMREGSGMVEFSERFPERYFDVAIAEQHAVTFAAGLAIGGYKPVVAIYSTFLQRAYDQLIHDVAIQNLPVLFAIDRAGIVGADGQTHQGAFDLSFMRCIPNMLIMTPSDENECRQMLYTGFQAGCPAAVRYPRGNAIGVNLEPLSELPIGQSKLVRQGRQIAILNFGTLLPFALQAAEKLDATVIDMRFVKPLDKERIKEIAESHQLIVTLEENAIQGGAGSAVAEVLNAQGFAHRLLQLGLPDYFIPQGSQAEMWHELGLDVEGIEEKIRTFNALN</sequence>
<dbReference type="InterPro" id="IPR033248">
    <property type="entry name" value="Transketolase_C"/>
</dbReference>
<keyword evidence="7 11" id="KW-0784">Thiamine biosynthesis</keyword>
<comment type="catalytic activity">
    <reaction evidence="11">
        <text>D-glyceraldehyde 3-phosphate + pyruvate + H(+) = 1-deoxy-D-xylulose 5-phosphate + CO2</text>
        <dbReference type="Rhea" id="RHEA:12605"/>
        <dbReference type="ChEBI" id="CHEBI:15361"/>
        <dbReference type="ChEBI" id="CHEBI:15378"/>
        <dbReference type="ChEBI" id="CHEBI:16526"/>
        <dbReference type="ChEBI" id="CHEBI:57792"/>
        <dbReference type="ChEBI" id="CHEBI:59776"/>
        <dbReference type="EC" id="2.2.1.7"/>
    </reaction>
</comment>
<feature type="binding site" evidence="11">
    <location>
        <position position="177"/>
    </location>
    <ligand>
        <name>thiamine diphosphate</name>
        <dbReference type="ChEBI" id="CHEBI:58937"/>
    </ligand>
</feature>
<name>A0A377IZU4_9PAST</name>
<keyword evidence="6 11" id="KW-0460">Magnesium</keyword>
<dbReference type="InterPro" id="IPR009014">
    <property type="entry name" value="Transketo_C/PFOR_II"/>
</dbReference>
<dbReference type="Pfam" id="PF02780">
    <property type="entry name" value="Transketolase_C"/>
    <property type="match status" value="1"/>
</dbReference>
<evidence type="ECO:0000256" key="6">
    <source>
        <dbReference type="ARBA" id="ARBA00022842"/>
    </source>
</evidence>
<reference evidence="13 14" key="1">
    <citation type="submission" date="2018-06" db="EMBL/GenBank/DDBJ databases">
        <authorList>
            <consortium name="Pathogen Informatics"/>
            <person name="Doyle S."/>
        </authorList>
    </citation>
    <scope>NUCLEOTIDE SEQUENCE [LARGE SCALE GENOMIC DNA]</scope>
    <source>
        <strain evidence="13 14">NCTC13335</strain>
    </source>
</reference>
<comment type="similarity">
    <text evidence="2 11">Belongs to the transketolase family. DXPS subfamily.</text>
</comment>
<feature type="binding site" evidence="11">
    <location>
        <position position="367"/>
    </location>
    <ligand>
        <name>thiamine diphosphate</name>
        <dbReference type="ChEBI" id="CHEBI:58937"/>
    </ligand>
</feature>
<evidence type="ECO:0000256" key="11">
    <source>
        <dbReference type="HAMAP-Rule" id="MF_00315"/>
    </source>
</evidence>
<dbReference type="SUPFAM" id="SSF52518">
    <property type="entry name" value="Thiamin diphosphate-binding fold (THDP-binding)"/>
    <property type="match status" value="2"/>
</dbReference>
<gene>
    <name evidence="11 13" type="primary">dxs</name>
    <name evidence="13" type="ORF">NCTC13335_01693</name>
</gene>
<dbReference type="Gene3D" id="3.40.50.920">
    <property type="match status" value="1"/>
</dbReference>
<evidence type="ECO:0000256" key="1">
    <source>
        <dbReference type="ARBA" id="ARBA00004980"/>
    </source>
</evidence>
<dbReference type="SUPFAM" id="SSF52922">
    <property type="entry name" value="TK C-terminal domain-like"/>
    <property type="match status" value="1"/>
</dbReference>
<comment type="subunit">
    <text evidence="3 11">Homodimer.</text>
</comment>
<evidence type="ECO:0000313" key="13">
    <source>
        <dbReference type="EMBL" id="STO93781.1"/>
    </source>
</evidence>
<dbReference type="GO" id="GO:0019288">
    <property type="term" value="P:isopentenyl diphosphate biosynthetic process, methylerythritol 4-phosphate pathway"/>
    <property type="evidence" value="ECO:0007669"/>
    <property type="project" value="TreeGrafter"/>
</dbReference>
<comment type="function">
    <text evidence="10 11">Catalyzes the acyloin condensation reaction between C atoms 2 and 3 of pyruvate and glyceraldehyde 3-phosphate to yield 1-deoxy-D-xylulose-5-phosphate (DXP).</text>
</comment>
<dbReference type="SMART" id="SM00861">
    <property type="entry name" value="Transket_pyr"/>
    <property type="match status" value="1"/>
</dbReference>
<dbReference type="EMBL" id="UGHS01000004">
    <property type="protein sequence ID" value="STO93781.1"/>
    <property type="molecule type" value="Genomic_DNA"/>
</dbReference>
<feature type="binding site" evidence="11">
    <location>
        <position position="148"/>
    </location>
    <ligand>
        <name>Mg(2+)</name>
        <dbReference type="ChEBI" id="CHEBI:18420"/>
    </ligand>
</feature>
<dbReference type="InterPro" id="IPR049557">
    <property type="entry name" value="Transketolase_CS"/>
</dbReference>
<dbReference type="CDD" id="cd07033">
    <property type="entry name" value="TPP_PYR_DXS_TK_like"/>
    <property type="match status" value="1"/>
</dbReference>
<dbReference type="FunFam" id="3.40.50.920:FF:000002">
    <property type="entry name" value="1-deoxy-D-xylulose-5-phosphate synthase"/>
    <property type="match status" value="1"/>
</dbReference>
<comment type="pathway">
    <text evidence="1 11">Metabolic intermediate biosynthesis; 1-deoxy-D-xylulose 5-phosphate biosynthesis; 1-deoxy-D-xylulose 5-phosphate from D-glyceraldehyde 3-phosphate and pyruvate: step 1/1.</text>
</comment>
<keyword evidence="9 11" id="KW-0414">Isoprene biosynthesis</keyword>
<dbReference type="Pfam" id="PF02779">
    <property type="entry name" value="Transket_pyr"/>
    <property type="match status" value="1"/>
</dbReference>
<dbReference type="RefSeq" id="WP_115003398.1">
    <property type="nucleotide sequence ID" value="NZ_UGHS01000004.1"/>
</dbReference>
<organism evidence="13 14">
    <name type="scientific">Haemophilus pittmaniae</name>
    <dbReference type="NCBI Taxonomy" id="249188"/>
    <lineage>
        <taxon>Bacteria</taxon>
        <taxon>Pseudomonadati</taxon>
        <taxon>Pseudomonadota</taxon>
        <taxon>Gammaproteobacteria</taxon>
        <taxon>Pasteurellales</taxon>
        <taxon>Pasteurellaceae</taxon>
        <taxon>Haemophilus</taxon>
    </lineage>
</organism>
<dbReference type="PROSITE" id="PS00802">
    <property type="entry name" value="TRANSKETOLASE_2"/>
    <property type="match status" value="1"/>
</dbReference>
<dbReference type="NCBIfam" id="NF003933">
    <property type="entry name" value="PRK05444.2-2"/>
    <property type="match status" value="1"/>
</dbReference>
<feature type="binding site" evidence="11">
    <location>
        <position position="286"/>
    </location>
    <ligand>
        <name>thiamine diphosphate</name>
        <dbReference type="ChEBI" id="CHEBI:58937"/>
    </ligand>
</feature>
<evidence type="ECO:0000256" key="9">
    <source>
        <dbReference type="ARBA" id="ARBA00023229"/>
    </source>
</evidence>
<keyword evidence="14" id="KW-1185">Reference proteome</keyword>
<dbReference type="CDD" id="cd02007">
    <property type="entry name" value="TPP_DXS"/>
    <property type="match status" value="1"/>
</dbReference>
<evidence type="ECO:0000256" key="2">
    <source>
        <dbReference type="ARBA" id="ARBA00011081"/>
    </source>
</evidence>
<accession>A0A377IZU4</accession>
<dbReference type="GO" id="GO:0005829">
    <property type="term" value="C:cytosol"/>
    <property type="evidence" value="ECO:0007669"/>
    <property type="project" value="TreeGrafter"/>
</dbReference>
<dbReference type="GO" id="GO:0016114">
    <property type="term" value="P:terpenoid biosynthetic process"/>
    <property type="evidence" value="ECO:0007669"/>
    <property type="project" value="UniProtKB-UniRule"/>
</dbReference>
<dbReference type="NCBIfam" id="TIGR00204">
    <property type="entry name" value="dxs"/>
    <property type="match status" value="1"/>
</dbReference>
<dbReference type="PANTHER" id="PTHR43322:SF5">
    <property type="entry name" value="1-DEOXY-D-XYLULOSE-5-PHOSPHATE SYNTHASE, CHLOROPLASTIC"/>
    <property type="match status" value="1"/>
</dbReference>
<evidence type="ECO:0000256" key="7">
    <source>
        <dbReference type="ARBA" id="ARBA00022977"/>
    </source>
</evidence>
<dbReference type="EC" id="2.2.1.7" evidence="11"/>